<dbReference type="EMBL" id="OW152835">
    <property type="protein sequence ID" value="CAH2056032.1"/>
    <property type="molecule type" value="Genomic_DNA"/>
</dbReference>
<evidence type="ECO:0000256" key="1">
    <source>
        <dbReference type="SAM" id="MobiDB-lite"/>
    </source>
</evidence>
<feature type="compositionally biased region" description="Gly residues" evidence="1">
    <location>
        <begin position="121"/>
        <end position="142"/>
    </location>
</feature>
<evidence type="ECO:0000313" key="3">
    <source>
        <dbReference type="Proteomes" id="UP000837857"/>
    </source>
</evidence>
<feature type="non-terminal residue" evidence="2">
    <location>
        <position position="1"/>
    </location>
</feature>
<accession>A0ABN8IEQ7</accession>
<feature type="region of interest" description="Disordered" evidence="1">
    <location>
        <begin position="104"/>
        <end position="174"/>
    </location>
</feature>
<keyword evidence="3" id="KW-1185">Reference proteome</keyword>
<organism evidence="2 3">
    <name type="scientific">Iphiclides podalirius</name>
    <name type="common">scarce swallowtail</name>
    <dbReference type="NCBI Taxonomy" id="110791"/>
    <lineage>
        <taxon>Eukaryota</taxon>
        <taxon>Metazoa</taxon>
        <taxon>Ecdysozoa</taxon>
        <taxon>Arthropoda</taxon>
        <taxon>Hexapoda</taxon>
        <taxon>Insecta</taxon>
        <taxon>Pterygota</taxon>
        <taxon>Neoptera</taxon>
        <taxon>Endopterygota</taxon>
        <taxon>Lepidoptera</taxon>
        <taxon>Glossata</taxon>
        <taxon>Ditrysia</taxon>
        <taxon>Papilionoidea</taxon>
        <taxon>Papilionidae</taxon>
        <taxon>Papilioninae</taxon>
        <taxon>Iphiclides</taxon>
    </lineage>
</organism>
<evidence type="ECO:0000313" key="2">
    <source>
        <dbReference type="EMBL" id="CAH2056032.1"/>
    </source>
</evidence>
<gene>
    <name evidence="2" type="ORF">IPOD504_LOCUS9309</name>
</gene>
<proteinExistence type="predicted"/>
<protein>
    <submittedName>
        <fullName evidence="2">Uncharacterized protein</fullName>
    </submittedName>
</protein>
<dbReference type="Proteomes" id="UP000837857">
    <property type="component" value="Chromosome 23"/>
</dbReference>
<feature type="compositionally biased region" description="Basic residues" evidence="1">
    <location>
        <begin position="111"/>
        <end position="120"/>
    </location>
</feature>
<name>A0ABN8IEQ7_9NEOP</name>
<sequence length="222" mass="23567">MIVVFASAISMEIGGRPRDTHTSTGPPASVPQIGLQESYRTFWAGIRAKFWRGRAGCAYLGLRGERERRARRAASALGFGAAPLGPRAGRRRWRAVCGALGRARAAAGQRAPRRRRRRRAGAGGGRGRAGAQGRGRGRGVGRAGEARAASGGQVTAGARAATSGPNGASDAGGGQSRLIEEIQFKRSEKLLSSCFGYFNPIISSNLKMQRKRPPTRIKAVHH</sequence>
<reference evidence="2" key="1">
    <citation type="submission" date="2022-03" db="EMBL/GenBank/DDBJ databases">
        <authorList>
            <person name="Martin H S."/>
        </authorList>
    </citation>
    <scope>NUCLEOTIDE SEQUENCE</scope>
</reference>